<name>A0A7R8VY52_TIMDO</name>
<organism evidence="1">
    <name type="scientific">Timema douglasi</name>
    <name type="common">Walking stick</name>
    <dbReference type="NCBI Taxonomy" id="61478"/>
    <lineage>
        <taxon>Eukaryota</taxon>
        <taxon>Metazoa</taxon>
        <taxon>Ecdysozoa</taxon>
        <taxon>Arthropoda</taxon>
        <taxon>Hexapoda</taxon>
        <taxon>Insecta</taxon>
        <taxon>Pterygota</taxon>
        <taxon>Neoptera</taxon>
        <taxon>Polyneoptera</taxon>
        <taxon>Phasmatodea</taxon>
        <taxon>Timematodea</taxon>
        <taxon>Timematoidea</taxon>
        <taxon>Timematidae</taxon>
        <taxon>Timema</taxon>
    </lineage>
</organism>
<dbReference type="EMBL" id="OA573297">
    <property type="protein sequence ID" value="CAD7204844.1"/>
    <property type="molecule type" value="Genomic_DNA"/>
</dbReference>
<accession>A0A7R8VY52</accession>
<dbReference type="AlphaFoldDB" id="A0A7R8VY52"/>
<reference evidence="1" key="1">
    <citation type="submission" date="2020-11" db="EMBL/GenBank/DDBJ databases">
        <authorList>
            <person name="Tran Van P."/>
        </authorList>
    </citation>
    <scope>NUCLEOTIDE SEQUENCE</scope>
</reference>
<gene>
    <name evidence="1" type="ORF">TDIB3V08_LOCUS11000</name>
</gene>
<protein>
    <submittedName>
        <fullName evidence="1">Uncharacterized protein</fullName>
    </submittedName>
</protein>
<proteinExistence type="predicted"/>
<evidence type="ECO:0000313" key="1">
    <source>
        <dbReference type="EMBL" id="CAD7204844.1"/>
    </source>
</evidence>
<sequence>MLTDIRRKLHCLQIIDQQTSLAKKIEQLASVFDAAMVRLSHGLKHWGTTGGPRAKYPPKMWPLKYPGGELKGKLRTDRDEVTGDLLAGYMEHSAVVWLGAEPEYSPTVIRSSSRVQYLFAWRVNTP</sequence>